<protein>
    <submittedName>
        <fullName evidence="1">Polyketide cyclase / dehydrase and lipid transport</fullName>
    </submittedName>
</protein>
<gene>
    <name evidence="1" type="ORF">SAMN05444374_10415</name>
</gene>
<organism evidence="1 2">
    <name type="scientific">Rhodococcoides kroppenstedtii</name>
    <dbReference type="NCBI Taxonomy" id="293050"/>
    <lineage>
        <taxon>Bacteria</taxon>
        <taxon>Bacillati</taxon>
        <taxon>Actinomycetota</taxon>
        <taxon>Actinomycetes</taxon>
        <taxon>Mycobacteriales</taxon>
        <taxon>Nocardiaceae</taxon>
        <taxon>Rhodococcoides</taxon>
    </lineage>
</organism>
<dbReference type="Pfam" id="PF10604">
    <property type="entry name" value="Polyketide_cyc2"/>
    <property type="match status" value="1"/>
</dbReference>
<evidence type="ECO:0000313" key="2">
    <source>
        <dbReference type="Proteomes" id="UP000182054"/>
    </source>
</evidence>
<dbReference type="OrthoDB" id="3681637at2"/>
<dbReference type="RefSeq" id="WP_068360627.1">
    <property type="nucleotide sequence ID" value="NZ_FOJN01000004.1"/>
</dbReference>
<dbReference type="AlphaFoldDB" id="A0A1I0T3N0"/>
<dbReference type="InterPro" id="IPR019587">
    <property type="entry name" value="Polyketide_cyclase/dehydratase"/>
</dbReference>
<proteinExistence type="predicted"/>
<dbReference type="SUPFAM" id="SSF55961">
    <property type="entry name" value="Bet v1-like"/>
    <property type="match status" value="1"/>
</dbReference>
<accession>A0A1I0T3N0</accession>
<dbReference type="Proteomes" id="UP000182054">
    <property type="component" value="Unassembled WGS sequence"/>
</dbReference>
<dbReference type="GeneID" id="85485173"/>
<evidence type="ECO:0000313" key="1">
    <source>
        <dbReference type="EMBL" id="SFA46359.1"/>
    </source>
</evidence>
<reference evidence="1 2" key="1">
    <citation type="submission" date="2016-10" db="EMBL/GenBank/DDBJ databases">
        <authorList>
            <person name="de Groot N.N."/>
        </authorList>
    </citation>
    <scope>NUCLEOTIDE SEQUENCE [LARGE SCALE GENOMIC DNA]</scope>
    <source>
        <strain evidence="1 2">DSM 44908</strain>
    </source>
</reference>
<dbReference type="EMBL" id="FOJN01000004">
    <property type="protein sequence ID" value="SFA46359.1"/>
    <property type="molecule type" value="Genomic_DNA"/>
</dbReference>
<name>A0A1I0T3N0_9NOCA</name>
<dbReference type="Gene3D" id="3.30.530.20">
    <property type="match status" value="1"/>
</dbReference>
<sequence length="142" mass="15119">MAGVNVSVESTMTPDEAWARASDLSGFDEWMTIFGGWRSPIPTTLHEGVTVDSLIKVKGFRNVITWTIAEYDKPHEIALLGTGKGGVKIDLRMTVAPKGAGSTFTLEANFRGGLLSGPIGTVVAKVLESDVRESVTNLAKLG</sequence>
<dbReference type="InterPro" id="IPR023393">
    <property type="entry name" value="START-like_dom_sf"/>
</dbReference>